<keyword evidence="2" id="KW-1185">Reference proteome</keyword>
<reference evidence="2" key="1">
    <citation type="submission" date="2014-06" db="EMBL/GenBank/DDBJ databases">
        <authorList>
            <person name="Berkman P.J."/>
        </authorList>
    </citation>
    <scope>NUCLEOTIDE SEQUENCE [LARGE SCALE GENOMIC DNA]</scope>
</reference>
<gene>
    <name evidence="1" type="primary">SSCI26450.1</name>
</gene>
<evidence type="ECO:0000313" key="2">
    <source>
        <dbReference type="Proteomes" id="UP000242770"/>
    </source>
</evidence>
<protein>
    <submittedName>
        <fullName evidence="1">Uncharacterized protein</fullName>
    </submittedName>
</protein>
<dbReference type="EMBL" id="CCFA01001414">
    <property type="protein sequence ID" value="CDW97239.1"/>
    <property type="molecule type" value="Genomic_DNA"/>
</dbReference>
<dbReference type="AlphaFoldDB" id="A0A0F7S7H2"/>
<name>A0A0F7S7H2_9BASI</name>
<sequence length="60" mass="6414">MTDASGDNRMWALPCGPINDGRCIDQLSGVTPTPVIDNPSPSNKCHKVAGTRNSARVIYD</sequence>
<evidence type="ECO:0000313" key="1">
    <source>
        <dbReference type="EMBL" id="CDW97239.1"/>
    </source>
</evidence>
<accession>A0A0F7S7H2</accession>
<proteinExistence type="predicted"/>
<dbReference type="Proteomes" id="UP000242770">
    <property type="component" value="Unassembled WGS sequence"/>
</dbReference>
<organism evidence="1 2">
    <name type="scientific">Sporisorium scitamineum</name>
    <dbReference type="NCBI Taxonomy" id="49012"/>
    <lineage>
        <taxon>Eukaryota</taxon>
        <taxon>Fungi</taxon>
        <taxon>Dikarya</taxon>
        <taxon>Basidiomycota</taxon>
        <taxon>Ustilaginomycotina</taxon>
        <taxon>Ustilaginomycetes</taxon>
        <taxon>Ustilaginales</taxon>
        <taxon>Ustilaginaceae</taxon>
        <taxon>Sporisorium</taxon>
    </lineage>
</organism>